<keyword evidence="1" id="KW-0482">Metalloprotease</keyword>
<dbReference type="AlphaFoldDB" id="A0A8D8YU42"/>
<evidence type="ECO:0000313" key="4">
    <source>
        <dbReference type="EMBL" id="CAG6734451.1"/>
    </source>
</evidence>
<dbReference type="InterPro" id="IPR032466">
    <property type="entry name" value="Metal_Hydrolase"/>
</dbReference>
<sequence length="539" mass="59514">MHAGGEFTSATQLPVTETSPPAGTCWTEENLDPDLQYHIQHCTCSCNHMGYGNFSDYQVAHGVYTAHPHAHPHPHPHMARVLNGGMPHFNGAVHFPSSHRPQFRPMDTYSDSSSDGPKAMYELRPCLLIVLCIVLILVCIVLGVSYSGSSSQAPESLSRTDIVKRLLREVPLIDGHNDLPWNIRKFVHNHLVNFNLSSDLSSIEPWSKSSWSHTDLPRLRKGMVGAQFWSAYVPCSSQHMDAVQITMEQVDIIRRFTELYSDDLKLVTSVQEIRAVHRLGKIASMIGVEGGHSLGNSMAVLRMFYKLGVRYLTLTHACPTPWAGCCLGPTNTTSDPDDNQGLSQFGVLVVRECNRLGMLVDLSHTSVETMKHVLNISSAPVIFSHSSAYALCSSPRNVPDPVLKLVALNDGIVMVSFYSLYLTCSLNSSIDDVIAHLDHIKNVAGEDHVGLGAGYDGINYTAKGLEDVSHYPDLLAALLDHPSWTETQVKKLAGLNFLRVLGKAEQIRDEMKDTVKPIEDWLAQTTDLKPLNTDCITET</sequence>
<proteinExistence type="inferred from homology"/>
<feature type="region of interest" description="Disordered" evidence="2">
    <location>
        <begin position="1"/>
        <end position="21"/>
    </location>
</feature>
<dbReference type="Pfam" id="PF01244">
    <property type="entry name" value="Peptidase_M19"/>
    <property type="match status" value="1"/>
</dbReference>
<evidence type="ECO:0000256" key="1">
    <source>
        <dbReference type="RuleBase" id="RU341113"/>
    </source>
</evidence>
<dbReference type="SUPFAM" id="SSF51556">
    <property type="entry name" value="Metallo-dependent hydrolases"/>
    <property type="match status" value="1"/>
</dbReference>
<dbReference type="PANTHER" id="PTHR10443">
    <property type="entry name" value="MICROSOMAL DIPEPTIDASE"/>
    <property type="match status" value="1"/>
</dbReference>
<evidence type="ECO:0000256" key="3">
    <source>
        <dbReference type="SAM" id="Phobius"/>
    </source>
</evidence>
<organism evidence="4">
    <name type="scientific">Cacopsylla melanoneura</name>
    <dbReference type="NCBI Taxonomy" id="428564"/>
    <lineage>
        <taxon>Eukaryota</taxon>
        <taxon>Metazoa</taxon>
        <taxon>Ecdysozoa</taxon>
        <taxon>Arthropoda</taxon>
        <taxon>Hexapoda</taxon>
        <taxon>Insecta</taxon>
        <taxon>Pterygota</taxon>
        <taxon>Neoptera</taxon>
        <taxon>Paraneoptera</taxon>
        <taxon>Hemiptera</taxon>
        <taxon>Sternorrhyncha</taxon>
        <taxon>Psylloidea</taxon>
        <taxon>Psyllidae</taxon>
        <taxon>Psyllinae</taxon>
        <taxon>Cacopsylla</taxon>
    </lineage>
</organism>
<dbReference type="GO" id="GO:0098552">
    <property type="term" value="C:side of membrane"/>
    <property type="evidence" value="ECO:0007669"/>
    <property type="project" value="UniProtKB-KW"/>
</dbReference>
<comment type="catalytic activity">
    <reaction evidence="1">
        <text>an L-aminoacyl-L-amino acid + H2O = 2 an L-alpha-amino acid</text>
        <dbReference type="Rhea" id="RHEA:48940"/>
        <dbReference type="ChEBI" id="CHEBI:15377"/>
        <dbReference type="ChEBI" id="CHEBI:59869"/>
        <dbReference type="ChEBI" id="CHEBI:77460"/>
        <dbReference type="EC" id="3.4.13.19"/>
    </reaction>
</comment>
<keyword evidence="1" id="KW-0645">Protease</keyword>
<feature type="compositionally biased region" description="Polar residues" evidence="2">
    <location>
        <begin position="8"/>
        <end position="21"/>
    </location>
</feature>
<keyword evidence="1" id="KW-0224">Dipeptidase</keyword>
<dbReference type="GO" id="GO:0006508">
    <property type="term" value="P:proteolysis"/>
    <property type="evidence" value="ECO:0007669"/>
    <property type="project" value="UniProtKB-KW"/>
</dbReference>
<comment type="subcellular location">
    <subcellularLocation>
        <location evidence="1">Membrane</location>
        <topology evidence="1">Lipid-anchor</topology>
        <topology evidence="1">GPI-anchor</topology>
    </subcellularLocation>
</comment>
<keyword evidence="1" id="KW-0336">GPI-anchor</keyword>
<protein>
    <recommendedName>
        <fullName evidence="1">Dipeptidase</fullName>
        <ecNumber evidence="1">3.4.13.19</ecNumber>
    </recommendedName>
</protein>
<keyword evidence="1" id="KW-0378">Hydrolase</keyword>
<dbReference type="CDD" id="cd01301">
    <property type="entry name" value="rDP_like"/>
    <property type="match status" value="1"/>
</dbReference>
<dbReference type="InterPro" id="IPR008257">
    <property type="entry name" value="Pept_M19"/>
</dbReference>
<keyword evidence="3" id="KW-0472">Membrane</keyword>
<reference evidence="4" key="1">
    <citation type="submission" date="2021-05" db="EMBL/GenBank/DDBJ databases">
        <authorList>
            <person name="Alioto T."/>
            <person name="Alioto T."/>
            <person name="Gomez Garrido J."/>
        </authorList>
    </citation>
    <scope>NUCLEOTIDE SEQUENCE</scope>
</reference>
<keyword evidence="3" id="KW-0812">Transmembrane</keyword>
<keyword evidence="1" id="KW-1015">Disulfide bond</keyword>
<dbReference type="PROSITE" id="PS00869">
    <property type="entry name" value="RENAL_DIPEPTIDASE_1"/>
    <property type="match status" value="1"/>
</dbReference>
<keyword evidence="1" id="KW-0449">Lipoprotein</keyword>
<name>A0A8D8YU42_9HEMI</name>
<dbReference type="EC" id="3.4.13.19" evidence="1"/>
<accession>A0A8D8YU42</accession>
<keyword evidence="1" id="KW-0862">Zinc</keyword>
<dbReference type="GO" id="GO:0070573">
    <property type="term" value="F:metallodipeptidase activity"/>
    <property type="evidence" value="ECO:0007669"/>
    <property type="project" value="InterPro"/>
</dbReference>
<dbReference type="GO" id="GO:0046872">
    <property type="term" value="F:metal ion binding"/>
    <property type="evidence" value="ECO:0007669"/>
    <property type="project" value="UniProtKB-UniRule"/>
</dbReference>
<dbReference type="InterPro" id="IPR000180">
    <property type="entry name" value="Dipep_AS"/>
</dbReference>
<comment type="subunit">
    <text evidence="1">Homodimer; disulfide-linked.</text>
</comment>
<feature type="transmembrane region" description="Helical" evidence="3">
    <location>
        <begin position="126"/>
        <end position="146"/>
    </location>
</feature>
<keyword evidence="1" id="KW-0325">Glycoprotein</keyword>
<dbReference type="EMBL" id="HBUF01392634">
    <property type="protein sequence ID" value="CAG6734452.1"/>
    <property type="molecule type" value="Transcribed_RNA"/>
</dbReference>
<comment type="cofactor">
    <cofactor evidence="1">
        <name>Zn(2+)</name>
        <dbReference type="ChEBI" id="CHEBI:29105"/>
    </cofactor>
</comment>
<dbReference type="EMBL" id="HBUF01392633">
    <property type="protein sequence ID" value="CAG6734451.1"/>
    <property type="molecule type" value="Transcribed_RNA"/>
</dbReference>
<keyword evidence="3" id="KW-1133">Transmembrane helix</keyword>
<comment type="similarity">
    <text evidence="1">Belongs to the metallo-dependent hydrolases superfamily. Peptidase M19 family.</text>
</comment>
<dbReference type="PROSITE" id="PS51365">
    <property type="entry name" value="RENAL_DIPEPTIDASE_2"/>
    <property type="match status" value="1"/>
</dbReference>
<evidence type="ECO:0000256" key="2">
    <source>
        <dbReference type="SAM" id="MobiDB-lite"/>
    </source>
</evidence>
<dbReference type="PANTHER" id="PTHR10443:SF12">
    <property type="entry name" value="DIPEPTIDASE"/>
    <property type="match status" value="1"/>
</dbReference>
<keyword evidence="1" id="KW-0479">Metal-binding</keyword>
<dbReference type="Gene3D" id="3.20.20.140">
    <property type="entry name" value="Metal-dependent hydrolases"/>
    <property type="match status" value="1"/>
</dbReference>